<dbReference type="Proteomes" id="UP000231658">
    <property type="component" value="Unassembled WGS sequence"/>
</dbReference>
<keyword evidence="1" id="KW-1133">Transmembrane helix</keyword>
<evidence type="ECO:0000313" key="3">
    <source>
        <dbReference type="Proteomes" id="UP000231658"/>
    </source>
</evidence>
<evidence type="ECO:0000256" key="1">
    <source>
        <dbReference type="SAM" id="Phobius"/>
    </source>
</evidence>
<sequence length="80" mass="8955">MQRPGITRERLVGLCLFGVLLFSPSIISIFDRGGETMWFGIPVLLVYLFGAWFGLIVLAALMVIRRQMDAPDPIDLDEEG</sequence>
<reference evidence="2 3" key="1">
    <citation type="submission" date="2016-07" db="EMBL/GenBank/DDBJ databases">
        <authorList>
            <person name="Lefevre C.T."/>
        </authorList>
    </citation>
    <scope>NUCLEOTIDE SEQUENCE [LARGE SCALE GENOMIC DNA]</scope>
    <source>
        <strain evidence="2">PR1</strain>
    </source>
</reference>
<proteinExistence type="predicted"/>
<keyword evidence="1" id="KW-0472">Membrane</keyword>
<dbReference type="AlphaFoldDB" id="A0A1C3RE20"/>
<accession>A0A1C3RE20</accession>
<feature type="transmembrane region" description="Helical" evidence="1">
    <location>
        <begin position="12"/>
        <end position="30"/>
    </location>
</feature>
<organism evidence="2 3">
    <name type="scientific">Candidatus Terasakiella magnetica</name>
    <dbReference type="NCBI Taxonomy" id="1867952"/>
    <lineage>
        <taxon>Bacteria</taxon>
        <taxon>Pseudomonadati</taxon>
        <taxon>Pseudomonadota</taxon>
        <taxon>Alphaproteobacteria</taxon>
        <taxon>Rhodospirillales</taxon>
        <taxon>Terasakiellaceae</taxon>
        <taxon>Terasakiella</taxon>
    </lineage>
</organism>
<feature type="transmembrane region" description="Helical" evidence="1">
    <location>
        <begin position="36"/>
        <end position="64"/>
    </location>
</feature>
<name>A0A1C3RE20_9PROT</name>
<dbReference type="EMBL" id="FLYE01000002">
    <property type="protein sequence ID" value="SCA55482.1"/>
    <property type="molecule type" value="Genomic_DNA"/>
</dbReference>
<dbReference type="OrthoDB" id="8481795at2"/>
<evidence type="ECO:0000313" key="2">
    <source>
        <dbReference type="EMBL" id="SCA55482.1"/>
    </source>
</evidence>
<keyword evidence="3" id="KW-1185">Reference proteome</keyword>
<gene>
    <name evidence="2" type="ORF">MTBPR1_100123</name>
</gene>
<keyword evidence="1" id="KW-0812">Transmembrane</keyword>
<dbReference type="STRING" id="1867952.MTBPR1_100123"/>
<protein>
    <submittedName>
        <fullName evidence="2">Uncharacterized protein</fullName>
    </submittedName>
</protein>